<dbReference type="Gene3D" id="1.20.120.450">
    <property type="entry name" value="dinb family like domain"/>
    <property type="match status" value="1"/>
</dbReference>
<name>A0A0H5NGQ5_NOCFR</name>
<dbReference type="RefSeq" id="WP_060590637.1">
    <property type="nucleotide sequence ID" value="NZ_CP031418.1"/>
</dbReference>
<proteinExistence type="predicted"/>
<accession>A0A0H5NGQ5</accession>
<dbReference type="AlphaFoldDB" id="A0A0H5NGQ5"/>
<dbReference type="Proteomes" id="UP000057820">
    <property type="component" value="Chromosome 1"/>
</dbReference>
<dbReference type="SUPFAM" id="SSF109854">
    <property type="entry name" value="DinB/YfiT-like putative metalloenzymes"/>
    <property type="match status" value="1"/>
</dbReference>
<sequence>MNATTSAAADRVLSGERADLLDMLTKHRFFLRHTLRGLTDEQAGMRSTVSELCLGGLIKHVASVERGWVDFILEGASAMKNFEDMTEADYAARADEFRMLPGETVAGVLADYEAVAARTDEIVATVDLDKAWPLPKAPWFEESSWSTRRVLMHIIAETAQHAGHADILREAIDGQKSMG</sequence>
<gene>
    <name evidence="1" type="ORF">ERS450000_00844</name>
</gene>
<dbReference type="EMBL" id="LN868938">
    <property type="protein sequence ID" value="CRY74683.1"/>
    <property type="molecule type" value="Genomic_DNA"/>
</dbReference>
<protein>
    <submittedName>
        <fullName evidence="1">Protein of uncharacterized function (DUF664)</fullName>
    </submittedName>
</protein>
<dbReference type="KEGG" id="nfr:ERS450000_00844"/>
<organism evidence="1 2">
    <name type="scientific">Nocardia farcinica</name>
    <dbReference type="NCBI Taxonomy" id="37329"/>
    <lineage>
        <taxon>Bacteria</taxon>
        <taxon>Bacillati</taxon>
        <taxon>Actinomycetota</taxon>
        <taxon>Actinomycetes</taxon>
        <taxon>Mycobacteriales</taxon>
        <taxon>Nocardiaceae</taxon>
        <taxon>Nocardia</taxon>
    </lineage>
</organism>
<reference evidence="2" key="1">
    <citation type="submission" date="2015-03" db="EMBL/GenBank/DDBJ databases">
        <authorList>
            <consortium name="Pathogen Informatics"/>
        </authorList>
    </citation>
    <scope>NUCLEOTIDE SEQUENCE [LARGE SCALE GENOMIC DNA]</scope>
    <source>
        <strain evidence="2">NCTC11134</strain>
    </source>
</reference>
<dbReference type="InterPro" id="IPR007061">
    <property type="entry name" value="MST-like"/>
</dbReference>
<dbReference type="Pfam" id="PF04978">
    <property type="entry name" value="MST"/>
    <property type="match status" value="1"/>
</dbReference>
<evidence type="ECO:0000313" key="2">
    <source>
        <dbReference type="Proteomes" id="UP000057820"/>
    </source>
</evidence>
<evidence type="ECO:0000313" key="1">
    <source>
        <dbReference type="EMBL" id="CRY74683.1"/>
    </source>
</evidence>
<dbReference type="InterPro" id="IPR034660">
    <property type="entry name" value="DinB/YfiT-like"/>
</dbReference>